<dbReference type="InterPro" id="IPR040898">
    <property type="entry name" value="CxC6"/>
</dbReference>
<dbReference type="InterPro" id="IPR041539">
    <property type="entry name" value="CxC5"/>
</dbReference>
<dbReference type="OrthoDB" id="2501483at2759"/>
<protein>
    <recommendedName>
        <fullName evidence="5">CxC6 like cysteine cluster associated with KDZ domain-containing protein</fullName>
    </recommendedName>
</protein>
<evidence type="ECO:0000313" key="4">
    <source>
        <dbReference type="Proteomes" id="UP000054097"/>
    </source>
</evidence>
<dbReference type="Pfam" id="PF18721">
    <property type="entry name" value="CxC6"/>
    <property type="match status" value="1"/>
</dbReference>
<evidence type="ECO:0008006" key="5">
    <source>
        <dbReference type="Google" id="ProtNLM"/>
    </source>
</evidence>
<dbReference type="Pfam" id="PF18718">
    <property type="entry name" value="CxC5"/>
    <property type="match status" value="1"/>
</dbReference>
<dbReference type="Proteomes" id="UP000054097">
    <property type="component" value="Unassembled WGS sequence"/>
</dbReference>
<evidence type="ECO:0000313" key="3">
    <source>
        <dbReference type="EMBL" id="KIM24644.1"/>
    </source>
</evidence>
<feature type="domain" description="CxC6 like cysteine cluster associated with KDZ" evidence="2">
    <location>
        <begin position="187"/>
        <end position="253"/>
    </location>
</feature>
<organism evidence="3 4">
    <name type="scientific">Serendipita vermifera MAFF 305830</name>
    <dbReference type="NCBI Taxonomy" id="933852"/>
    <lineage>
        <taxon>Eukaryota</taxon>
        <taxon>Fungi</taxon>
        <taxon>Dikarya</taxon>
        <taxon>Basidiomycota</taxon>
        <taxon>Agaricomycotina</taxon>
        <taxon>Agaricomycetes</taxon>
        <taxon>Sebacinales</taxon>
        <taxon>Serendipitaceae</taxon>
        <taxon>Serendipita</taxon>
    </lineage>
</organism>
<reference evidence="3 4" key="1">
    <citation type="submission" date="2014-04" db="EMBL/GenBank/DDBJ databases">
        <authorList>
            <consortium name="DOE Joint Genome Institute"/>
            <person name="Kuo A."/>
            <person name="Zuccaro A."/>
            <person name="Kohler A."/>
            <person name="Nagy L.G."/>
            <person name="Floudas D."/>
            <person name="Copeland A."/>
            <person name="Barry K.W."/>
            <person name="Cichocki N."/>
            <person name="Veneault-Fourrey C."/>
            <person name="LaButti K."/>
            <person name="Lindquist E.A."/>
            <person name="Lipzen A."/>
            <person name="Lundell T."/>
            <person name="Morin E."/>
            <person name="Murat C."/>
            <person name="Sun H."/>
            <person name="Tunlid A."/>
            <person name="Henrissat B."/>
            <person name="Grigoriev I.V."/>
            <person name="Hibbett D.S."/>
            <person name="Martin F."/>
            <person name="Nordberg H.P."/>
            <person name="Cantor M.N."/>
            <person name="Hua S.X."/>
        </authorList>
    </citation>
    <scope>NUCLEOTIDE SEQUENCE [LARGE SCALE GENOMIC DNA]</scope>
    <source>
        <strain evidence="3 4">MAFF 305830</strain>
    </source>
</reference>
<evidence type="ECO:0000259" key="2">
    <source>
        <dbReference type="Pfam" id="PF18721"/>
    </source>
</evidence>
<dbReference type="AlphaFoldDB" id="A0A0C3AXD8"/>
<proteinExistence type="predicted"/>
<evidence type="ECO:0000259" key="1">
    <source>
        <dbReference type="Pfam" id="PF18718"/>
    </source>
</evidence>
<dbReference type="EMBL" id="KN824322">
    <property type="protein sequence ID" value="KIM24644.1"/>
    <property type="molecule type" value="Genomic_DNA"/>
</dbReference>
<accession>A0A0C3AXD8</accession>
<name>A0A0C3AXD8_SERVB</name>
<dbReference type="HOGENOM" id="CLU_004966_4_0_1"/>
<sequence length="493" mass="56313">MYKATLFTRQEGPIPVFPWHFYCDGCKTTYHSNYYIHSNALARTYYHSVSPNVLHISQRIFVEATVCELFSVMMTMSWTSATNCARIYNLALGDYTRVRQNSTTWQGMQMEMEHVWNSFYLHALIQHSLRSETRLSLPNSDTHHSERYAAALEDRNYAYSSAGRPFWNHICDACSQTVDREGVPTAVVDGVTIGHPCCAIHDCKEPLPTKNSRNGKPRYCEVHSELEYKCATTTCNSNAEEGHKTCAKAECRRTTIAPFRGAVAEAMTMLNHPDQEPVDTLEDDEAVEIETEVKENCLGKNKTKTRKLKARFGRSRTHNDELCVYTCGIIAGRAVMYGSEAPNGVRTFLHNIFPTPESLPSYIFHDNNCQLMKMLEGIPDDPLHSIALPVDVFHFKCKHKESDEYCATHCNPASYSELMKDGKWTFNSSAAEQANAWIGGFLAIVREMRPERYNFFLDEVIRRRNEWIFEELESKGLHPAFLDYRVLLGSILD</sequence>
<keyword evidence="4" id="KW-1185">Reference proteome</keyword>
<gene>
    <name evidence="3" type="ORF">M408DRAFT_75662</name>
</gene>
<feature type="domain" description="CxC5 like cysteine cluster associated with KDZ" evidence="1">
    <location>
        <begin position="2"/>
        <end position="91"/>
    </location>
</feature>
<dbReference type="STRING" id="933852.A0A0C3AXD8"/>
<reference evidence="4" key="2">
    <citation type="submission" date="2015-01" db="EMBL/GenBank/DDBJ databases">
        <title>Evolutionary Origins and Diversification of the Mycorrhizal Mutualists.</title>
        <authorList>
            <consortium name="DOE Joint Genome Institute"/>
            <consortium name="Mycorrhizal Genomics Consortium"/>
            <person name="Kohler A."/>
            <person name="Kuo A."/>
            <person name="Nagy L.G."/>
            <person name="Floudas D."/>
            <person name="Copeland A."/>
            <person name="Barry K.W."/>
            <person name="Cichocki N."/>
            <person name="Veneault-Fourrey C."/>
            <person name="LaButti K."/>
            <person name="Lindquist E.A."/>
            <person name="Lipzen A."/>
            <person name="Lundell T."/>
            <person name="Morin E."/>
            <person name="Murat C."/>
            <person name="Riley R."/>
            <person name="Ohm R."/>
            <person name="Sun H."/>
            <person name="Tunlid A."/>
            <person name="Henrissat B."/>
            <person name="Grigoriev I.V."/>
            <person name="Hibbett D.S."/>
            <person name="Martin F."/>
        </authorList>
    </citation>
    <scope>NUCLEOTIDE SEQUENCE [LARGE SCALE GENOMIC DNA]</scope>
    <source>
        <strain evidence="4">MAFF 305830</strain>
    </source>
</reference>